<dbReference type="AlphaFoldDB" id="A0A4Y6V0G1"/>
<protein>
    <submittedName>
        <fullName evidence="1">DUF2653 family protein</fullName>
    </submittedName>
</protein>
<dbReference type="RefSeq" id="WP_141450093.1">
    <property type="nucleotide sequence ID" value="NZ_CP041217.1"/>
</dbReference>
<dbReference type="Proteomes" id="UP000316968">
    <property type="component" value="Chromosome"/>
</dbReference>
<dbReference type="InterPro" id="IPR020516">
    <property type="entry name" value="Uncharacterised_YxcD"/>
</dbReference>
<dbReference type="EMBL" id="CP041217">
    <property type="protein sequence ID" value="QDH23519.1"/>
    <property type="molecule type" value="Genomic_DNA"/>
</dbReference>
<accession>A0A4Y6V0G1</accession>
<dbReference type="OrthoDB" id="2360753at2"/>
<sequence length="92" mass="10669">MQLTMDEIINAVCLNIAQRRVIKPTEVTVDMLWDEDLGFSAHITVQGRDWYINEGALIEAITRYLDQEYHVRAFPDQIRLELTEEIIAHVAV</sequence>
<dbReference type="KEGG" id="saca:FFV09_23235"/>
<dbReference type="Pfam" id="PF10850">
    <property type="entry name" value="DUF2653"/>
    <property type="match status" value="1"/>
</dbReference>
<evidence type="ECO:0000313" key="1">
    <source>
        <dbReference type="EMBL" id="QDH23519.1"/>
    </source>
</evidence>
<name>A0A4Y6V0G1_SACBS</name>
<evidence type="ECO:0000313" key="2">
    <source>
        <dbReference type="Proteomes" id="UP000316968"/>
    </source>
</evidence>
<reference evidence="1 2" key="1">
    <citation type="submission" date="2019-06" db="EMBL/GenBank/DDBJ databases">
        <title>Saccharibacillus brassicae sp. nov., an endophytic bacterium isolated from Chinese cabbage seeds (Brassica pekinensis).</title>
        <authorList>
            <person name="Jiang L."/>
            <person name="Lee J."/>
            <person name="Kim S.W."/>
        </authorList>
    </citation>
    <scope>NUCLEOTIDE SEQUENCE [LARGE SCALE GENOMIC DNA]</scope>
    <source>
        <strain evidence="2">KCTC 43072 / ATSA2</strain>
    </source>
</reference>
<keyword evidence="2" id="KW-1185">Reference proteome</keyword>
<organism evidence="1 2">
    <name type="scientific">Saccharibacillus brassicae</name>
    <dbReference type="NCBI Taxonomy" id="2583377"/>
    <lineage>
        <taxon>Bacteria</taxon>
        <taxon>Bacillati</taxon>
        <taxon>Bacillota</taxon>
        <taxon>Bacilli</taxon>
        <taxon>Bacillales</taxon>
        <taxon>Paenibacillaceae</taxon>
        <taxon>Saccharibacillus</taxon>
    </lineage>
</organism>
<gene>
    <name evidence="1" type="ORF">FFV09_23235</name>
</gene>
<proteinExistence type="predicted"/>